<dbReference type="InterPro" id="IPR019804">
    <property type="entry name" value="Ras_G-nucl-exch_fac_CS"/>
</dbReference>
<dbReference type="GO" id="GO:0007265">
    <property type="term" value="P:Ras protein signal transduction"/>
    <property type="evidence" value="ECO:0007669"/>
    <property type="project" value="TreeGrafter"/>
</dbReference>
<name>A0AAJ7Q763_LATCA</name>
<feature type="region of interest" description="Disordered" evidence="4">
    <location>
        <begin position="188"/>
        <end position="415"/>
    </location>
</feature>
<dbReference type="InterPro" id="IPR036964">
    <property type="entry name" value="RASGEF_cat_dom_sf"/>
</dbReference>
<dbReference type="CDD" id="cd00155">
    <property type="entry name" value="RasGEF"/>
    <property type="match status" value="1"/>
</dbReference>
<dbReference type="SMART" id="SM00229">
    <property type="entry name" value="RasGEFN"/>
    <property type="match status" value="1"/>
</dbReference>
<feature type="region of interest" description="Disordered" evidence="4">
    <location>
        <begin position="442"/>
        <end position="522"/>
    </location>
</feature>
<dbReference type="SMART" id="SM00147">
    <property type="entry name" value="RasGEF"/>
    <property type="match status" value="1"/>
</dbReference>
<feature type="compositionally biased region" description="Pro residues" evidence="4">
    <location>
        <begin position="468"/>
        <end position="477"/>
    </location>
</feature>
<feature type="compositionally biased region" description="Basic and acidic residues" evidence="4">
    <location>
        <begin position="24"/>
        <end position="36"/>
    </location>
</feature>
<dbReference type="GO" id="GO:0005085">
    <property type="term" value="F:guanyl-nucleotide exchange factor activity"/>
    <property type="evidence" value="ECO:0007669"/>
    <property type="project" value="UniProtKB-KW"/>
</dbReference>
<dbReference type="InterPro" id="IPR023578">
    <property type="entry name" value="Ras_GEF_dom_sf"/>
</dbReference>
<feature type="compositionally biased region" description="Polar residues" evidence="4">
    <location>
        <begin position="360"/>
        <end position="369"/>
    </location>
</feature>
<dbReference type="RefSeq" id="XP_018548596.1">
    <property type="nucleotide sequence ID" value="XM_018693080.2"/>
</dbReference>
<dbReference type="Gene3D" id="1.10.840.10">
    <property type="entry name" value="Ras guanine-nucleotide exchange factors catalytic domain"/>
    <property type="match status" value="1"/>
</dbReference>
<evidence type="ECO:0000256" key="4">
    <source>
        <dbReference type="SAM" id="MobiDB-lite"/>
    </source>
</evidence>
<evidence type="ECO:0000256" key="1">
    <source>
        <dbReference type="ARBA" id="ARBA00022658"/>
    </source>
</evidence>
<evidence type="ECO:0000256" key="2">
    <source>
        <dbReference type="ARBA" id="ARBA00083313"/>
    </source>
</evidence>
<dbReference type="InterPro" id="IPR001895">
    <property type="entry name" value="RASGEF_cat_dom"/>
</dbReference>
<dbReference type="InterPro" id="IPR008937">
    <property type="entry name" value="Ras-like_GEF"/>
</dbReference>
<proteinExistence type="predicted"/>
<dbReference type="AlphaFoldDB" id="A0AAJ7Q763"/>
<feature type="compositionally biased region" description="Low complexity" evidence="4">
    <location>
        <begin position="452"/>
        <end position="467"/>
    </location>
</feature>
<dbReference type="KEGG" id="lcf:108894420"/>
<feature type="compositionally biased region" description="Pro residues" evidence="4">
    <location>
        <begin position="340"/>
        <end position="351"/>
    </location>
</feature>
<evidence type="ECO:0000313" key="7">
    <source>
        <dbReference type="Proteomes" id="UP000694890"/>
    </source>
</evidence>
<feature type="domain" description="N-terminal Ras-GEF" evidence="6">
    <location>
        <begin position="542"/>
        <end position="668"/>
    </location>
</feature>
<dbReference type="PROSITE" id="PS00720">
    <property type="entry name" value="RASGEF"/>
    <property type="match status" value="1"/>
</dbReference>
<feature type="compositionally biased region" description="Low complexity" evidence="4">
    <location>
        <begin position="192"/>
        <end position="205"/>
    </location>
</feature>
<dbReference type="GO" id="GO:0005886">
    <property type="term" value="C:plasma membrane"/>
    <property type="evidence" value="ECO:0007669"/>
    <property type="project" value="TreeGrafter"/>
</dbReference>
<organism evidence="7 8">
    <name type="scientific">Lates calcarifer</name>
    <name type="common">Barramundi</name>
    <name type="synonym">Holocentrus calcarifer</name>
    <dbReference type="NCBI Taxonomy" id="8187"/>
    <lineage>
        <taxon>Eukaryota</taxon>
        <taxon>Metazoa</taxon>
        <taxon>Chordata</taxon>
        <taxon>Craniata</taxon>
        <taxon>Vertebrata</taxon>
        <taxon>Euteleostomi</taxon>
        <taxon>Actinopterygii</taxon>
        <taxon>Neopterygii</taxon>
        <taxon>Teleostei</taxon>
        <taxon>Neoteleostei</taxon>
        <taxon>Acanthomorphata</taxon>
        <taxon>Carangaria</taxon>
        <taxon>Carangaria incertae sedis</taxon>
        <taxon>Centropomidae</taxon>
        <taxon>Lates</taxon>
    </lineage>
</organism>
<keyword evidence="1 3" id="KW-0344">Guanine-nucleotide releasing factor</keyword>
<dbReference type="PANTHER" id="PTHR23113:SF224">
    <property type="entry name" value="RAP GUANINE NUCLEOTIDE EXCHANGE FACTOR 1"/>
    <property type="match status" value="1"/>
</dbReference>
<feature type="compositionally biased region" description="Basic and acidic residues" evidence="4">
    <location>
        <begin position="481"/>
        <end position="491"/>
    </location>
</feature>
<sequence>MSSRADSKTASQFAYLTMRLKDKLHPPRIRRTERIKHSPSQRSKPPDLNLQEDSLHKGGLLADQQRAVVSSLQYFKALVDRLGLDKPGVNKLVLDQSVVGGLLGGASGRVLEAVQTLVQLEPHLHNSKTVSACLTRLYQSLAELIRWADQVMLQGVTHDDKESTVSVTTVIRAVLDGVKDLVRLAAERQEGSSSLSPVQSQPPDQETLGRTSTCRTPAAPEEEEEEEEEKGVWMERRREEQTVSAPPKPLMPLPLGLSPPALPPKKRQSLPSSVPCRVAIVAPMRREPETESQDCEDDDCLKRCSSSSAESAADNNTHCEEDPDYDFLHTDLSSSETLPLLPPSSSLPPALPEKRRRSTAGVTSSQSPPSFEFDPASQKQNPAHSDDVTDPDEPLSSPLSPSKTPPPLPEKKRHIHQYLQVCSSYSAQSAAMFYQRPPTFGQSYRQREVDTTHQLTHTHLDADSAPSPELPPAPALPPKKKQQDSAEDDKQTSVNQNRDSSQSFQQEEEEHGGRSREEQEEVLLTDQQEILHRITMKPEEEEGPDVKAASPEILLVYATETDSSTEQVLYCEAFLSTYRTFISPSDVIGKLQYRYKHLCEGREPADLRAAKKTFHLLVRVVDELCAMELDSDLLLLLMDLVFRLLIGGELGLAHQLRSNILSKMEQKWQLIGSPQSLRPLAARGVAARPGTLLDFRSQDLAEQLTLMDSELFYKIELPEVLLWSKEQNEEKSPNLTEFTQHFNNVSFWVRSVIILQDKPQDREKLLLKFLKVMKHLRKLNNFNSYLSILSALDSAPLRRLDWQRSTAEALEEYSSLIDSSSSFRAYRAALAEVEPPCIPYLGLILQDLTFVHLGNPDNLMTSEGSKVNFSKRWQQFNILYTLRSYQQVPYSLQPNDDIILFFNDFSDHLAEEALWELSLRLRPRNAPRTNQR</sequence>
<dbReference type="Pfam" id="PF00618">
    <property type="entry name" value="RasGEF_N"/>
    <property type="match status" value="1"/>
</dbReference>
<dbReference type="FunFam" id="1.10.840.10:FF:000009">
    <property type="entry name" value="rap guanine nucleotide exchange factor 1"/>
    <property type="match status" value="1"/>
</dbReference>
<feature type="domain" description="Ras-GEF" evidence="5">
    <location>
        <begin position="696"/>
        <end position="924"/>
    </location>
</feature>
<reference evidence="8" key="1">
    <citation type="submission" date="2025-08" db="UniProtKB">
        <authorList>
            <consortium name="RefSeq"/>
        </authorList>
    </citation>
    <scope>IDENTIFICATION</scope>
    <source>
        <tissue evidence="8">Brain</tissue>
    </source>
</reference>
<dbReference type="Proteomes" id="UP000694890">
    <property type="component" value="Unplaced"/>
</dbReference>
<dbReference type="Gene3D" id="1.20.870.10">
    <property type="entry name" value="Son of sevenless (SoS) protein Chain: S domain 1"/>
    <property type="match status" value="1"/>
</dbReference>
<accession>A0AAJ7Q763</accession>
<dbReference type="GeneID" id="108894420"/>
<evidence type="ECO:0000313" key="8">
    <source>
        <dbReference type="RefSeq" id="XP_018548596.1"/>
    </source>
</evidence>
<feature type="compositionally biased region" description="Acidic residues" evidence="4">
    <location>
        <begin position="290"/>
        <end position="299"/>
    </location>
</feature>
<protein>
    <recommendedName>
        <fullName evidence="2">CRK SH3-binding GNRP</fullName>
    </recommendedName>
</protein>
<evidence type="ECO:0000259" key="5">
    <source>
        <dbReference type="PROSITE" id="PS50009"/>
    </source>
</evidence>
<dbReference type="PROSITE" id="PS50009">
    <property type="entry name" value="RASGEF_CAT"/>
    <property type="match status" value="1"/>
</dbReference>
<dbReference type="SUPFAM" id="SSF48366">
    <property type="entry name" value="Ras GEF"/>
    <property type="match status" value="1"/>
</dbReference>
<evidence type="ECO:0000256" key="3">
    <source>
        <dbReference type="PROSITE-ProRule" id="PRU00168"/>
    </source>
</evidence>
<feature type="compositionally biased region" description="Acidic residues" evidence="4">
    <location>
        <begin position="220"/>
        <end position="229"/>
    </location>
</feature>
<dbReference type="PANTHER" id="PTHR23113">
    <property type="entry name" value="GUANINE NUCLEOTIDE EXCHANGE FACTOR"/>
    <property type="match status" value="1"/>
</dbReference>
<gene>
    <name evidence="8" type="primary">LOC108894420</name>
</gene>
<feature type="compositionally biased region" description="Basic and acidic residues" evidence="4">
    <location>
        <begin position="230"/>
        <end position="241"/>
    </location>
</feature>
<feature type="region of interest" description="Disordered" evidence="4">
    <location>
        <begin position="24"/>
        <end position="53"/>
    </location>
</feature>
<dbReference type="InterPro" id="IPR000651">
    <property type="entry name" value="Ras-like_Gua-exchang_fac_N"/>
</dbReference>
<dbReference type="PROSITE" id="PS50212">
    <property type="entry name" value="RASGEF_NTER"/>
    <property type="match status" value="1"/>
</dbReference>
<evidence type="ECO:0000259" key="6">
    <source>
        <dbReference type="PROSITE" id="PS50212"/>
    </source>
</evidence>
<dbReference type="Pfam" id="PF00617">
    <property type="entry name" value="RasGEF"/>
    <property type="match status" value="1"/>
</dbReference>